<dbReference type="InterPro" id="IPR005794">
    <property type="entry name" value="Fmt"/>
</dbReference>
<evidence type="ECO:0000256" key="5">
    <source>
        <dbReference type="HAMAP-Rule" id="MF_00182"/>
    </source>
</evidence>
<dbReference type="FunFam" id="3.40.50.12230:FF:000001">
    <property type="entry name" value="Methionyl-tRNA formyltransferase"/>
    <property type="match status" value="1"/>
</dbReference>
<dbReference type="NCBIfam" id="TIGR00460">
    <property type="entry name" value="fmt"/>
    <property type="match status" value="1"/>
</dbReference>
<dbReference type="CDD" id="cd08704">
    <property type="entry name" value="Met_tRNA_FMT_C"/>
    <property type="match status" value="1"/>
</dbReference>
<feature type="domain" description="Formyl transferase N-terminal" evidence="6">
    <location>
        <begin position="1"/>
        <end position="179"/>
    </location>
</feature>
<dbReference type="EMBL" id="FNFP01000002">
    <property type="protein sequence ID" value="SDK42897.1"/>
    <property type="molecule type" value="Genomic_DNA"/>
</dbReference>
<dbReference type="PROSITE" id="PS00373">
    <property type="entry name" value="GART"/>
    <property type="match status" value="1"/>
</dbReference>
<dbReference type="CDD" id="cd08646">
    <property type="entry name" value="FMT_core_Met-tRNA-FMT_N"/>
    <property type="match status" value="1"/>
</dbReference>
<dbReference type="InterPro" id="IPR044135">
    <property type="entry name" value="Met-tRNA-FMT_C"/>
</dbReference>
<evidence type="ECO:0000313" key="9">
    <source>
        <dbReference type="Proteomes" id="UP000198718"/>
    </source>
</evidence>
<dbReference type="PANTHER" id="PTHR11138">
    <property type="entry name" value="METHIONYL-TRNA FORMYLTRANSFERASE"/>
    <property type="match status" value="1"/>
</dbReference>
<feature type="binding site" evidence="5">
    <location>
        <begin position="109"/>
        <end position="112"/>
    </location>
    <ligand>
        <name>(6S)-5,6,7,8-tetrahydrofolate</name>
        <dbReference type="ChEBI" id="CHEBI:57453"/>
    </ligand>
</feature>
<evidence type="ECO:0000256" key="4">
    <source>
        <dbReference type="ARBA" id="ARBA00022917"/>
    </source>
</evidence>
<comment type="catalytic activity">
    <reaction evidence="5">
        <text>L-methionyl-tRNA(fMet) + (6R)-10-formyltetrahydrofolate = N-formyl-L-methionyl-tRNA(fMet) + (6S)-5,6,7,8-tetrahydrofolate + H(+)</text>
        <dbReference type="Rhea" id="RHEA:24380"/>
        <dbReference type="Rhea" id="RHEA-COMP:9952"/>
        <dbReference type="Rhea" id="RHEA-COMP:9953"/>
        <dbReference type="ChEBI" id="CHEBI:15378"/>
        <dbReference type="ChEBI" id="CHEBI:57453"/>
        <dbReference type="ChEBI" id="CHEBI:78530"/>
        <dbReference type="ChEBI" id="CHEBI:78844"/>
        <dbReference type="ChEBI" id="CHEBI:195366"/>
        <dbReference type="EC" id="2.1.2.9"/>
    </reaction>
</comment>
<organism evidence="8 9">
    <name type="scientific">Natronincola ferrireducens</name>
    <dbReference type="NCBI Taxonomy" id="393762"/>
    <lineage>
        <taxon>Bacteria</taxon>
        <taxon>Bacillati</taxon>
        <taxon>Bacillota</taxon>
        <taxon>Clostridia</taxon>
        <taxon>Peptostreptococcales</taxon>
        <taxon>Natronincolaceae</taxon>
        <taxon>Natronincola</taxon>
    </lineage>
</organism>
<dbReference type="AlphaFoldDB" id="A0A1G9BTX7"/>
<gene>
    <name evidence="5" type="primary">fmt</name>
    <name evidence="8" type="ORF">SAMN05660472_01269</name>
</gene>
<evidence type="ECO:0000259" key="6">
    <source>
        <dbReference type="Pfam" id="PF00551"/>
    </source>
</evidence>
<dbReference type="OrthoDB" id="9802815at2"/>
<dbReference type="InterPro" id="IPR001555">
    <property type="entry name" value="GART_AS"/>
</dbReference>
<comment type="similarity">
    <text evidence="1 5">Belongs to the Fmt family.</text>
</comment>
<dbReference type="Pfam" id="PF00551">
    <property type="entry name" value="Formyl_trans_N"/>
    <property type="match status" value="1"/>
</dbReference>
<sequence length="321" mass="36035">MKIIFMGTPDFAVPSLEVLIQENHEILGVFTQPDRPKGRGKKVAMSPVKEKALEYNFDVYQPTTLRSPEVVSTIKNMKPDLMVVVAYGQILTKEILDIPPLGCVNVHASLLPRYRGAGPIQWALINGEKTTGITTMYMDEGLDTGDMILKEEIFISQNETAVELHDRLALLGGKLLKETIKHIIDGTAPREKQNHEKSTYAPRLTKELGEIQWNKNAEEIHNLIRGTIPWPMAYTTYLDKTMKIWRSDVEKSPGPHQPGEIVEVTKNKIYVGTGKDLLVIEELQFSGGKRLSTKDFLVGNSIEKHVILGGSYGNKQENCKR</sequence>
<evidence type="ECO:0000313" key="8">
    <source>
        <dbReference type="EMBL" id="SDK42897.1"/>
    </source>
</evidence>
<feature type="domain" description="Formyl transferase C-terminal" evidence="7">
    <location>
        <begin position="203"/>
        <end position="300"/>
    </location>
</feature>
<keyword evidence="3 5" id="KW-0808">Transferase</keyword>
<evidence type="ECO:0000256" key="2">
    <source>
        <dbReference type="ARBA" id="ARBA00012261"/>
    </source>
</evidence>
<dbReference type="InterPro" id="IPR041711">
    <property type="entry name" value="Met-tRNA-FMT_N"/>
</dbReference>
<dbReference type="STRING" id="393762.SAMN05660472_01269"/>
<dbReference type="SUPFAM" id="SSF50486">
    <property type="entry name" value="FMT C-terminal domain-like"/>
    <property type="match status" value="1"/>
</dbReference>
<comment type="function">
    <text evidence="5">Attaches a formyl group to the free amino group of methionyl-tRNA(fMet). The formyl group appears to play a dual role in the initiator identity of N-formylmethionyl-tRNA by promoting its recognition by IF2 and preventing the misappropriation of this tRNA by the elongation apparatus.</text>
</comment>
<evidence type="ECO:0000256" key="3">
    <source>
        <dbReference type="ARBA" id="ARBA00022679"/>
    </source>
</evidence>
<dbReference type="EC" id="2.1.2.9" evidence="2 5"/>
<dbReference type="Pfam" id="PF02911">
    <property type="entry name" value="Formyl_trans_C"/>
    <property type="match status" value="1"/>
</dbReference>
<dbReference type="GO" id="GO:0005829">
    <property type="term" value="C:cytosol"/>
    <property type="evidence" value="ECO:0007669"/>
    <property type="project" value="TreeGrafter"/>
</dbReference>
<dbReference type="Proteomes" id="UP000198718">
    <property type="component" value="Unassembled WGS sequence"/>
</dbReference>
<evidence type="ECO:0000259" key="7">
    <source>
        <dbReference type="Pfam" id="PF02911"/>
    </source>
</evidence>
<dbReference type="InterPro" id="IPR036477">
    <property type="entry name" value="Formyl_transf_N_sf"/>
</dbReference>
<dbReference type="SUPFAM" id="SSF53328">
    <property type="entry name" value="Formyltransferase"/>
    <property type="match status" value="1"/>
</dbReference>
<dbReference type="InterPro" id="IPR011034">
    <property type="entry name" value="Formyl_transferase-like_C_sf"/>
</dbReference>
<dbReference type="Gene3D" id="3.40.50.12230">
    <property type="match status" value="1"/>
</dbReference>
<proteinExistence type="inferred from homology"/>
<keyword evidence="9" id="KW-1185">Reference proteome</keyword>
<accession>A0A1G9BTX7</accession>
<name>A0A1G9BTX7_9FIRM</name>
<evidence type="ECO:0000256" key="1">
    <source>
        <dbReference type="ARBA" id="ARBA00010699"/>
    </source>
</evidence>
<keyword evidence="4 5" id="KW-0648">Protein biosynthesis</keyword>
<dbReference type="GO" id="GO:0004479">
    <property type="term" value="F:methionyl-tRNA formyltransferase activity"/>
    <property type="evidence" value="ECO:0007669"/>
    <property type="project" value="UniProtKB-UniRule"/>
</dbReference>
<dbReference type="PANTHER" id="PTHR11138:SF5">
    <property type="entry name" value="METHIONYL-TRNA FORMYLTRANSFERASE, MITOCHONDRIAL"/>
    <property type="match status" value="1"/>
</dbReference>
<dbReference type="InterPro" id="IPR002376">
    <property type="entry name" value="Formyl_transf_N"/>
</dbReference>
<dbReference type="HAMAP" id="MF_00182">
    <property type="entry name" value="Formyl_trans"/>
    <property type="match status" value="1"/>
</dbReference>
<reference evidence="8 9" key="1">
    <citation type="submission" date="2016-10" db="EMBL/GenBank/DDBJ databases">
        <authorList>
            <person name="de Groot N.N."/>
        </authorList>
    </citation>
    <scope>NUCLEOTIDE SEQUENCE [LARGE SCALE GENOMIC DNA]</scope>
    <source>
        <strain evidence="8 9">DSM 18346</strain>
    </source>
</reference>
<protein>
    <recommendedName>
        <fullName evidence="2 5">Methionyl-tRNA formyltransferase</fullName>
        <ecNumber evidence="2 5">2.1.2.9</ecNumber>
    </recommendedName>
</protein>
<dbReference type="InterPro" id="IPR005793">
    <property type="entry name" value="Formyl_trans_C"/>
</dbReference>
<dbReference type="RefSeq" id="WP_090552131.1">
    <property type="nucleotide sequence ID" value="NZ_FNFP01000002.1"/>
</dbReference>